<dbReference type="AlphaFoldDB" id="A0A5B0RVI2"/>
<evidence type="ECO:0000313" key="3">
    <source>
        <dbReference type="Proteomes" id="UP000324748"/>
    </source>
</evidence>
<comment type="caution">
    <text evidence="2">The sequence shown here is derived from an EMBL/GenBank/DDBJ whole genome shotgun (WGS) entry which is preliminary data.</text>
</comment>
<dbReference type="Proteomes" id="UP000325313">
    <property type="component" value="Unassembled WGS sequence"/>
</dbReference>
<evidence type="ECO:0000313" key="2">
    <source>
        <dbReference type="EMBL" id="KAA1129438.1"/>
    </source>
</evidence>
<protein>
    <submittedName>
        <fullName evidence="2">Uncharacterized protein</fullName>
    </submittedName>
</protein>
<dbReference type="Proteomes" id="UP000324748">
    <property type="component" value="Unassembled WGS sequence"/>
</dbReference>
<reference evidence="3 4" key="1">
    <citation type="submission" date="2019-05" db="EMBL/GenBank/DDBJ databases">
        <title>Emergence of the Ug99 lineage of the wheat stem rust pathogen through somatic hybridization.</title>
        <authorList>
            <person name="Li F."/>
            <person name="Upadhyaya N.M."/>
            <person name="Sperschneider J."/>
            <person name="Matny O."/>
            <person name="Nguyen-Phuc H."/>
            <person name="Mago R."/>
            <person name="Raley C."/>
            <person name="Miller M.E."/>
            <person name="Silverstein K.A.T."/>
            <person name="Henningsen E."/>
            <person name="Hirsch C.D."/>
            <person name="Visser B."/>
            <person name="Pretorius Z.A."/>
            <person name="Steffenson B.J."/>
            <person name="Schwessinger B."/>
            <person name="Dodds P.N."/>
            <person name="Figueroa M."/>
        </authorList>
    </citation>
    <scope>NUCLEOTIDE SEQUENCE [LARGE SCALE GENOMIC DNA]</scope>
    <source>
        <strain evidence="1">21-0</strain>
        <strain evidence="2 4">Ug99</strain>
    </source>
</reference>
<name>A0A5B0RVI2_PUCGR</name>
<proteinExistence type="predicted"/>
<evidence type="ECO:0000313" key="1">
    <source>
        <dbReference type="EMBL" id="KAA1111699.1"/>
    </source>
</evidence>
<organism evidence="2 4">
    <name type="scientific">Puccinia graminis f. sp. tritici</name>
    <dbReference type="NCBI Taxonomy" id="56615"/>
    <lineage>
        <taxon>Eukaryota</taxon>
        <taxon>Fungi</taxon>
        <taxon>Dikarya</taxon>
        <taxon>Basidiomycota</taxon>
        <taxon>Pucciniomycotina</taxon>
        <taxon>Pucciniomycetes</taxon>
        <taxon>Pucciniales</taxon>
        <taxon>Pucciniaceae</taxon>
        <taxon>Puccinia</taxon>
    </lineage>
</organism>
<dbReference type="EMBL" id="VDEP01000136">
    <property type="protein sequence ID" value="KAA1129438.1"/>
    <property type="molecule type" value="Genomic_DNA"/>
</dbReference>
<dbReference type="EMBL" id="VSWC01000016">
    <property type="protein sequence ID" value="KAA1111699.1"/>
    <property type="molecule type" value="Genomic_DNA"/>
</dbReference>
<keyword evidence="3" id="KW-1185">Reference proteome</keyword>
<accession>A0A5B0RVI2</accession>
<sequence>MAKDFSAFSETAQVNLLSASIPSTAHKVFVRDGTLGQALAAAIFDSSVQATRQSYEVSASFFSRRGAPPISLL</sequence>
<gene>
    <name evidence="1" type="ORF">PGT21_008915</name>
    <name evidence="2" type="ORF">PGTUg99_003386</name>
</gene>
<evidence type="ECO:0000313" key="4">
    <source>
        <dbReference type="Proteomes" id="UP000325313"/>
    </source>
</evidence>